<evidence type="ECO:0000256" key="1">
    <source>
        <dbReference type="ARBA" id="ARBA00004496"/>
    </source>
</evidence>
<evidence type="ECO:0000256" key="2">
    <source>
        <dbReference type="ARBA" id="ARBA00010752"/>
    </source>
</evidence>
<keyword evidence="15" id="KW-1185">Reference proteome</keyword>
<dbReference type="Pfam" id="PF02767">
    <property type="entry name" value="DNA_pol3_beta_2"/>
    <property type="match status" value="1"/>
</dbReference>
<evidence type="ECO:0000259" key="12">
    <source>
        <dbReference type="Pfam" id="PF02767"/>
    </source>
</evidence>
<dbReference type="NCBIfam" id="TIGR00663">
    <property type="entry name" value="dnan"/>
    <property type="match status" value="1"/>
</dbReference>
<evidence type="ECO:0000256" key="9">
    <source>
        <dbReference type="ARBA" id="ARBA00023125"/>
    </source>
</evidence>
<dbReference type="InterPro" id="IPR001001">
    <property type="entry name" value="DNA_polIII_beta"/>
</dbReference>
<dbReference type="PIRSF" id="PIRSF000804">
    <property type="entry name" value="DNA_pol_III_b"/>
    <property type="match status" value="1"/>
</dbReference>
<comment type="caution">
    <text evidence="14">The sequence shown here is derived from an EMBL/GenBank/DDBJ whole genome shotgun (WGS) entry which is preliminary data.</text>
</comment>
<comment type="subcellular location">
    <subcellularLocation>
        <location evidence="1 10">Cytoplasm</location>
    </subcellularLocation>
</comment>
<dbReference type="GO" id="GO:0003677">
    <property type="term" value="F:DNA binding"/>
    <property type="evidence" value="ECO:0007669"/>
    <property type="project" value="UniProtKB-UniRule"/>
</dbReference>
<dbReference type="Pfam" id="PF02768">
    <property type="entry name" value="DNA_pol3_beta_3"/>
    <property type="match status" value="1"/>
</dbReference>
<name>A0A0F4PPL1_9GAMM</name>
<dbReference type="GO" id="GO:0003887">
    <property type="term" value="F:DNA-directed DNA polymerase activity"/>
    <property type="evidence" value="ECO:0007669"/>
    <property type="project" value="UniProtKB-UniRule"/>
</dbReference>
<evidence type="ECO:0000256" key="3">
    <source>
        <dbReference type="ARBA" id="ARBA00021035"/>
    </source>
</evidence>
<dbReference type="SMART" id="SM00480">
    <property type="entry name" value="POL3Bc"/>
    <property type="match status" value="1"/>
</dbReference>
<dbReference type="InterPro" id="IPR022634">
    <property type="entry name" value="DNA_polIII_beta_N"/>
</dbReference>
<dbReference type="GO" id="GO:0042802">
    <property type="term" value="F:identical protein binding"/>
    <property type="evidence" value="ECO:0007669"/>
    <property type="project" value="UniProtKB-ARBA"/>
</dbReference>
<dbReference type="GO" id="GO:0008408">
    <property type="term" value="F:3'-5' exonuclease activity"/>
    <property type="evidence" value="ECO:0007669"/>
    <property type="project" value="InterPro"/>
</dbReference>
<dbReference type="InterPro" id="IPR022635">
    <property type="entry name" value="DNA_polIII_beta_C"/>
</dbReference>
<keyword evidence="8 10" id="KW-0239">DNA-directed DNA polymerase</keyword>
<dbReference type="PANTHER" id="PTHR30478:SF0">
    <property type="entry name" value="BETA SLIDING CLAMP"/>
    <property type="match status" value="1"/>
</dbReference>
<accession>A0A0F4PPL1</accession>
<dbReference type="CDD" id="cd00140">
    <property type="entry name" value="beta_clamp"/>
    <property type="match status" value="1"/>
</dbReference>
<dbReference type="Gene3D" id="3.10.150.10">
    <property type="entry name" value="DNA Polymerase III, subunit A, domain 2"/>
    <property type="match status" value="1"/>
</dbReference>
<reference evidence="14 15" key="1">
    <citation type="journal article" date="2015" name="BMC Genomics">
        <title>Genome mining reveals unlocked bioactive potential of marine Gram-negative bacteria.</title>
        <authorList>
            <person name="Machado H."/>
            <person name="Sonnenschein E.C."/>
            <person name="Melchiorsen J."/>
            <person name="Gram L."/>
        </authorList>
    </citation>
    <scope>NUCLEOTIDE SEQUENCE [LARGE SCALE GENOMIC DNA]</scope>
    <source>
        <strain evidence="14 15">S3137</strain>
    </source>
</reference>
<dbReference type="EMBL" id="JXXZ01000008">
    <property type="protein sequence ID" value="KJY99368.1"/>
    <property type="molecule type" value="Genomic_DNA"/>
</dbReference>
<feature type="domain" description="DNA polymerase III beta sliding clamp N-terminal" evidence="11">
    <location>
        <begin position="1"/>
        <end position="119"/>
    </location>
</feature>
<evidence type="ECO:0000313" key="15">
    <source>
        <dbReference type="Proteomes" id="UP000033664"/>
    </source>
</evidence>
<evidence type="ECO:0000259" key="13">
    <source>
        <dbReference type="Pfam" id="PF02768"/>
    </source>
</evidence>
<proteinExistence type="inferred from homology"/>
<protein>
    <recommendedName>
        <fullName evidence="3 10">Beta sliding clamp</fullName>
    </recommendedName>
</protein>
<keyword evidence="5 10" id="KW-0808">Transferase</keyword>
<comment type="similarity">
    <text evidence="2 10">Belongs to the beta sliding clamp family.</text>
</comment>
<feature type="domain" description="DNA polymerase III beta sliding clamp central" evidence="12">
    <location>
        <begin position="130"/>
        <end position="244"/>
    </location>
</feature>
<sequence length="367" mass="41348">MQITIARDQFLKPLMQVSGAIERKHTLPILSNVLLEVRDGQLYMTGTDLEIELVASVTLEKPTADTKITLPAKKLLDICKSLPDGSDINLNSQEHQVVLTSGKSRFALLSLAAEDFPNLEQWDGEVEFQLSRMELRKLLENTHFSMANQDVRYYLNGMSFELENDEIKTVATDGHRLALAFKKLPQSLNSQRQLIVPRKGVQEIMRLMPADDNPVTIQFGANHIRISDAEFTFTSKLVDGRFPDYRRVLPRGGDKIITANREWLRNALHRVSILSNEKFRGVRLNLSNGLLKVSANNPEQEQAEEVVEVMYQGDELEIGFNVSYLLDVLNTVKTEDVTITLADSNSSALMEATGDSEALYVVMPMRL</sequence>
<dbReference type="PATRIC" id="fig|151081.8.peg.2023"/>
<dbReference type="GeneID" id="58228999"/>
<keyword evidence="7 10" id="KW-0235">DNA replication</keyword>
<dbReference type="GO" id="GO:0005737">
    <property type="term" value="C:cytoplasm"/>
    <property type="evidence" value="ECO:0007669"/>
    <property type="project" value="UniProtKB-SubCell"/>
</dbReference>
<keyword evidence="9" id="KW-0238">DNA-binding</keyword>
<keyword evidence="6 10" id="KW-0548">Nucleotidyltransferase</keyword>
<evidence type="ECO:0000256" key="10">
    <source>
        <dbReference type="PIRNR" id="PIRNR000804"/>
    </source>
</evidence>
<dbReference type="Proteomes" id="UP000033664">
    <property type="component" value="Unassembled WGS sequence"/>
</dbReference>
<evidence type="ECO:0000313" key="14">
    <source>
        <dbReference type="EMBL" id="KJY99368.1"/>
    </source>
</evidence>
<comment type="function">
    <text evidence="10">Confers DNA tethering and processivity to DNA polymerases and other proteins. Acts as a clamp, forming a ring around DNA (a reaction catalyzed by the clamp-loading complex) which diffuses in an ATP-independent manner freely and bidirectionally along dsDNA. Initially characterized for its ability to contact the catalytic subunit of DNA polymerase III (Pol III), a complex, multichain enzyme responsible for most of the replicative synthesis in bacteria; Pol III exhibits 3'-5' exonuclease proofreading activity. The beta chain is required for initiation of replication as well as for processivity of DNA replication.</text>
</comment>
<dbReference type="SUPFAM" id="SSF55979">
    <property type="entry name" value="DNA clamp"/>
    <property type="match status" value="3"/>
</dbReference>
<dbReference type="eggNOG" id="COG0592">
    <property type="taxonomic scope" value="Bacteria"/>
</dbReference>
<keyword evidence="4 10" id="KW-0963">Cytoplasm</keyword>
<dbReference type="RefSeq" id="WP_022944872.1">
    <property type="nucleotide sequence ID" value="NZ_CP023396.1"/>
</dbReference>
<evidence type="ECO:0000256" key="7">
    <source>
        <dbReference type="ARBA" id="ARBA00022705"/>
    </source>
</evidence>
<dbReference type="OrthoDB" id="8421503at2"/>
<dbReference type="FunFam" id="3.10.150.10:FF:000001">
    <property type="entry name" value="Beta sliding clamp"/>
    <property type="match status" value="1"/>
</dbReference>
<dbReference type="Pfam" id="PF00712">
    <property type="entry name" value="DNA_pol3_beta"/>
    <property type="match status" value="1"/>
</dbReference>
<dbReference type="InterPro" id="IPR022637">
    <property type="entry name" value="DNA_polIII_beta_cen"/>
</dbReference>
<evidence type="ECO:0000256" key="8">
    <source>
        <dbReference type="ARBA" id="ARBA00022932"/>
    </source>
</evidence>
<gene>
    <name evidence="14" type="ORF">TW72_10900</name>
</gene>
<evidence type="ECO:0000256" key="4">
    <source>
        <dbReference type="ARBA" id="ARBA00022490"/>
    </source>
</evidence>
<feature type="domain" description="DNA polymerase III beta sliding clamp C-terminal" evidence="13">
    <location>
        <begin position="246"/>
        <end position="366"/>
    </location>
</feature>
<evidence type="ECO:0000256" key="6">
    <source>
        <dbReference type="ARBA" id="ARBA00022695"/>
    </source>
</evidence>
<dbReference type="GO" id="GO:0009360">
    <property type="term" value="C:DNA polymerase III complex"/>
    <property type="evidence" value="ECO:0007669"/>
    <property type="project" value="InterPro"/>
</dbReference>
<organism evidence="14 15">
    <name type="scientific">Pseudoalteromonas ruthenica</name>
    <dbReference type="NCBI Taxonomy" id="151081"/>
    <lineage>
        <taxon>Bacteria</taxon>
        <taxon>Pseudomonadati</taxon>
        <taxon>Pseudomonadota</taxon>
        <taxon>Gammaproteobacteria</taxon>
        <taxon>Alteromonadales</taxon>
        <taxon>Pseudoalteromonadaceae</taxon>
        <taxon>Pseudoalteromonas</taxon>
    </lineage>
</organism>
<evidence type="ECO:0000256" key="5">
    <source>
        <dbReference type="ARBA" id="ARBA00022679"/>
    </source>
</evidence>
<evidence type="ECO:0000259" key="11">
    <source>
        <dbReference type="Pfam" id="PF00712"/>
    </source>
</evidence>
<comment type="subunit">
    <text evidence="10">Forms a ring-shaped head-to-tail homodimer around DNA.</text>
</comment>
<dbReference type="PANTHER" id="PTHR30478">
    <property type="entry name" value="DNA POLYMERASE III SUBUNIT BETA"/>
    <property type="match status" value="1"/>
</dbReference>
<dbReference type="Gene3D" id="3.70.10.10">
    <property type="match status" value="1"/>
</dbReference>
<dbReference type="InterPro" id="IPR046938">
    <property type="entry name" value="DNA_clamp_sf"/>
</dbReference>
<dbReference type="GO" id="GO:0006271">
    <property type="term" value="P:DNA strand elongation involved in DNA replication"/>
    <property type="evidence" value="ECO:0007669"/>
    <property type="project" value="TreeGrafter"/>
</dbReference>
<dbReference type="AlphaFoldDB" id="A0A0F4PPL1"/>